<organism evidence="1 2">
    <name type="scientific">Bordetella avium (strain 197N)</name>
    <dbReference type="NCBI Taxonomy" id="360910"/>
    <lineage>
        <taxon>Bacteria</taxon>
        <taxon>Pseudomonadati</taxon>
        <taxon>Pseudomonadota</taxon>
        <taxon>Betaproteobacteria</taxon>
        <taxon>Burkholderiales</taxon>
        <taxon>Alcaligenaceae</taxon>
        <taxon>Bordetella</taxon>
    </lineage>
</organism>
<evidence type="ECO:0000313" key="1">
    <source>
        <dbReference type="EMBL" id="CAJ49967.1"/>
    </source>
</evidence>
<sequence length="332" mass="34825">VKRRQQGYALLELMVALAIGLLLSVLAAGKWAREADDLALRASGQWMAQLRLALEQALLKRQSGSASPFGDPAAPTLAELVRAGFLPPGFPLRSPAGFGVSLRVLPTAGCTDGACRVDGLVIADQALQTPSGEPDLMRLSPLLQPLGAEGGYADASLSGAQFRYPNPPVPGMAALKPGTPFAWAGTHGGLDPRYVRVGDDRDPQLKAGLSVGGAIQAAGSLLAGGVVRAEARRQQGGFCQPGEKGALAQDANGKLLHCQQSRWRPVEGRFGGAYAHNNIYGCRMHNGKSTKNPLTGECSCAKGYAPTLVAYGGKWLETEGWTYGYVCISEDS</sequence>
<dbReference type="AlphaFoldDB" id="Q2KY70"/>
<proteinExistence type="predicted"/>
<dbReference type="Pfam" id="PF07963">
    <property type="entry name" value="N_methyl"/>
    <property type="match status" value="1"/>
</dbReference>
<evidence type="ECO:0000313" key="2">
    <source>
        <dbReference type="Proteomes" id="UP000001977"/>
    </source>
</evidence>
<dbReference type="Proteomes" id="UP000001977">
    <property type="component" value="Chromosome"/>
</dbReference>
<gene>
    <name evidence="1" type="ordered locus">BAV2357</name>
</gene>
<dbReference type="InterPro" id="IPR012902">
    <property type="entry name" value="N_methyl_site"/>
</dbReference>
<reference evidence="1 2" key="1">
    <citation type="journal article" date="2006" name="J. Bacteriol.">
        <title>Comparison of the genome sequence of the poultry pathogen Bordetella avium with those of B. bronchiseptica, B. pertussis, and B. parapertussis reveals extensive diversity in surface structures associated with host interaction.</title>
        <authorList>
            <person name="Sebaihia M."/>
            <person name="Preston A."/>
            <person name="Maskell D.J."/>
            <person name="Kuzmiak H."/>
            <person name="Connell T.D."/>
            <person name="King N.D."/>
            <person name="Orndorff P.E."/>
            <person name="Miyamoto D.M."/>
            <person name="Thomson N.R."/>
            <person name="Harris D."/>
            <person name="Goble A."/>
            <person name="Lord A."/>
            <person name="Murphy L."/>
            <person name="Quail M.A."/>
            <person name="Rutter S."/>
            <person name="Squares R."/>
            <person name="Squares S."/>
            <person name="Woodward J."/>
            <person name="Parkhill J."/>
            <person name="Temple L.M."/>
        </authorList>
    </citation>
    <scope>NUCLEOTIDE SEQUENCE [LARGE SCALE GENOMIC DNA]</scope>
    <source>
        <strain evidence="1 2">197N</strain>
    </source>
</reference>
<dbReference type="SUPFAM" id="SSF54523">
    <property type="entry name" value="Pili subunits"/>
    <property type="match status" value="1"/>
</dbReference>
<dbReference type="HOGENOM" id="CLU_838118_0_0_4"/>
<dbReference type="STRING" id="360910.BAV2357"/>
<keyword evidence="2" id="KW-1185">Reference proteome</keyword>
<accession>Q2KY70</accession>
<name>Q2KY70_BORA1</name>
<dbReference type="KEGG" id="bav:BAV2357"/>
<dbReference type="NCBIfam" id="TIGR02532">
    <property type="entry name" value="IV_pilin_GFxxxE"/>
    <property type="match status" value="1"/>
</dbReference>
<protein>
    <submittedName>
        <fullName evidence="1">Type IV pilus-associated protein</fullName>
    </submittedName>
</protein>
<feature type="non-terminal residue" evidence="1">
    <location>
        <position position="1"/>
    </location>
</feature>
<dbReference type="InterPro" id="IPR045584">
    <property type="entry name" value="Pilin-like"/>
</dbReference>
<dbReference type="eggNOG" id="ENOG5033IFI">
    <property type="taxonomic scope" value="Bacteria"/>
</dbReference>
<dbReference type="EMBL" id="AM167904">
    <property type="protein sequence ID" value="CAJ49967.1"/>
    <property type="molecule type" value="Genomic_DNA"/>
</dbReference>